<dbReference type="AlphaFoldDB" id="A0A9D3T087"/>
<dbReference type="PANTHER" id="PTHR34488:SF1">
    <property type="entry name" value="SI:CH211-245H14.1-RELATED"/>
    <property type="match status" value="1"/>
</dbReference>
<dbReference type="OrthoDB" id="8446971at2759"/>
<organism evidence="1 2">
    <name type="scientific">Megalops atlanticus</name>
    <name type="common">Tarpon</name>
    <name type="synonym">Clupea gigantea</name>
    <dbReference type="NCBI Taxonomy" id="7932"/>
    <lineage>
        <taxon>Eukaryota</taxon>
        <taxon>Metazoa</taxon>
        <taxon>Chordata</taxon>
        <taxon>Craniata</taxon>
        <taxon>Vertebrata</taxon>
        <taxon>Euteleostomi</taxon>
        <taxon>Actinopterygii</taxon>
        <taxon>Neopterygii</taxon>
        <taxon>Teleostei</taxon>
        <taxon>Elopiformes</taxon>
        <taxon>Megalopidae</taxon>
        <taxon>Megalops</taxon>
    </lineage>
</organism>
<dbReference type="EMBL" id="JAFDVH010000018">
    <property type="protein sequence ID" value="KAG7460920.1"/>
    <property type="molecule type" value="Genomic_DNA"/>
</dbReference>
<keyword evidence="2" id="KW-1185">Reference proteome</keyword>
<dbReference type="Proteomes" id="UP001046870">
    <property type="component" value="Chromosome 18"/>
</dbReference>
<name>A0A9D3T087_MEGAT</name>
<accession>A0A9D3T087</accession>
<comment type="caution">
    <text evidence="1">The sequence shown here is derived from an EMBL/GenBank/DDBJ whole genome shotgun (WGS) entry which is preliminary data.</text>
</comment>
<dbReference type="PANTHER" id="PTHR34488">
    <property type="entry name" value="SI:CH211-245H14.1-RELATED"/>
    <property type="match status" value="1"/>
</dbReference>
<proteinExistence type="predicted"/>
<protein>
    <submittedName>
        <fullName evidence="1">Uncharacterized protein</fullName>
    </submittedName>
</protein>
<evidence type="ECO:0000313" key="1">
    <source>
        <dbReference type="EMBL" id="KAG7460920.1"/>
    </source>
</evidence>
<gene>
    <name evidence="1" type="ORF">MATL_G00204070</name>
</gene>
<reference evidence="1" key="1">
    <citation type="submission" date="2021-01" db="EMBL/GenBank/DDBJ databases">
        <authorList>
            <person name="Zahm M."/>
            <person name="Roques C."/>
            <person name="Cabau C."/>
            <person name="Klopp C."/>
            <person name="Donnadieu C."/>
            <person name="Jouanno E."/>
            <person name="Lampietro C."/>
            <person name="Louis A."/>
            <person name="Herpin A."/>
            <person name="Echchiki A."/>
            <person name="Berthelot C."/>
            <person name="Parey E."/>
            <person name="Roest-Crollius H."/>
            <person name="Braasch I."/>
            <person name="Postlethwait J."/>
            <person name="Bobe J."/>
            <person name="Montfort J."/>
            <person name="Bouchez O."/>
            <person name="Begum T."/>
            <person name="Mejri S."/>
            <person name="Adams A."/>
            <person name="Chen W.-J."/>
            <person name="Guiguen Y."/>
        </authorList>
    </citation>
    <scope>NUCLEOTIDE SEQUENCE</scope>
    <source>
        <strain evidence="1">YG-15Mar2019-1</strain>
        <tissue evidence="1">Brain</tissue>
    </source>
</reference>
<sequence length="259" mass="28617">MAEGRATQDSSGDFEELNAMKFYTILTGNTFSSHKTFVECLRAKGCLTEGRNMEECDVILAFCPVSSESGSEIDAALQKIPASKRSILVVMHHTAEPNYTVPEKHVTSSDVFAVDCLFHETKGLLKCKCNDEAVDIILKKLDVQLSIQPNSYLPDLSSWIPTWSANPELKVYLVLAGNTLNVHKTFVERLGAKVDLAEVQNVEECDVILVFCPISSRAGIDIDASLQKIPADKPAILVVMHHTFDPNQTVPESSRHVRQ</sequence>
<evidence type="ECO:0000313" key="2">
    <source>
        <dbReference type="Proteomes" id="UP001046870"/>
    </source>
</evidence>